<protein>
    <submittedName>
        <fullName evidence="2">Uncharacterized protein</fullName>
    </submittedName>
</protein>
<evidence type="ECO:0000313" key="2">
    <source>
        <dbReference type="EMBL" id="GAG37714.1"/>
    </source>
</evidence>
<organism evidence="2">
    <name type="scientific">marine sediment metagenome</name>
    <dbReference type="NCBI Taxonomy" id="412755"/>
    <lineage>
        <taxon>unclassified sequences</taxon>
        <taxon>metagenomes</taxon>
        <taxon>ecological metagenomes</taxon>
    </lineage>
</organism>
<feature type="transmembrane region" description="Helical" evidence="1">
    <location>
        <begin position="142"/>
        <end position="160"/>
    </location>
</feature>
<keyword evidence="1" id="KW-1133">Transmembrane helix</keyword>
<dbReference type="AlphaFoldDB" id="X0X3A3"/>
<dbReference type="EMBL" id="BARS01041946">
    <property type="protein sequence ID" value="GAG37714.1"/>
    <property type="molecule type" value="Genomic_DNA"/>
</dbReference>
<accession>X0X3A3</accession>
<name>X0X3A3_9ZZZZ</name>
<keyword evidence="1" id="KW-0472">Membrane</keyword>
<feature type="transmembrane region" description="Helical" evidence="1">
    <location>
        <begin position="105"/>
        <end position="122"/>
    </location>
</feature>
<comment type="caution">
    <text evidence="2">The sequence shown here is derived from an EMBL/GenBank/DDBJ whole genome shotgun (WGS) entry which is preliminary data.</text>
</comment>
<gene>
    <name evidence="2" type="ORF">S01H1_63701</name>
</gene>
<sequence>MKMLSSMSGRQRLWFVLTVLAAVAIVAVGGFRQKAATPVLPSEFTIEMTIGQIGPRLNVTGKNLARELGLPLDTSKMKAVKAFGITQEELDHASEHLLGHRERTLKYYILVALVLFGLVYLVRLGRPDGSPAAERKTWYPRWPYVAVLVIAVVIGGFALGKSPNPMESAVKVFKSFVGLYPSIVDR</sequence>
<keyword evidence="1" id="KW-0812">Transmembrane</keyword>
<reference evidence="2" key="1">
    <citation type="journal article" date="2014" name="Front. Microbiol.">
        <title>High frequency of phylogenetically diverse reductive dehalogenase-homologous genes in deep subseafloor sedimentary metagenomes.</title>
        <authorList>
            <person name="Kawai M."/>
            <person name="Futagami T."/>
            <person name="Toyoda A."/>
            <person name="Takaki Y."/>
            <person name="Nishi S."/>
            <person name="Hori S."/>
            <person name="Arai W."/>
            <person name="Tsubouchi T."/>
            <person name="Morono Y."/>
            <person name="Uchiyama I."/>
            <person name="Ito T."/>
            <person name="Fujiyama A."/>
            <person name="Inagaki F."/>
            <person name="Takami H."/>
        </authorList>
    </citation>
    <scope>NUCLEOTIDE SEQUENCE</scope>
    <source>
        <strain evidence="2">Expedition CK06-06</strain>
    </source>
</reference>
<feature type="non-terminal residue" evidence="2">
    <location>
        <position position="186"/>
    </location>
</feature>
<evidence type="ECO:0000256" key="1">
    <source>
        <dbReference type="SAM" id="Phobius"/>
    </source>
</evidence>
<proteinExistence type="predicted"/>